<feature type="domain" description="TonB-dependent receptor-like beta-barrel" evidence="8">
    <location>
        <begin position="435"/>
        <end position="952"/>
    </location>
</feature>
<dbReference type="PROSITE" id="PS01156">
    <property type="entry name" value="TONB_DEPENDENT_REC_2"/>
    <property type="match status" value="1"/>
</dbReference>
<evidence type="ECO:0000256" key="3">
    <source>
        <dbReference type="ARBA" id="ARBA00023077"/>
    </source>
</evidence>
<organism evidence="10 11">
    <name type="scientific">Caulobacter rhizosphaerae</name>
    <dbReference type="NCBI Taxonomy" id="2010972"/>
    <lineage>
        <taxon>Bacteria</taxon>
        <taxon>Pseudomonadati</taxon>
        <taxon>Pseudomonadota</taxon>
        <taxon>Alphaproteobacteria</taxon>
        <taxon>Caulobacterales</taxon>
        <taxon>Caulobacteraceae</taxon>
        <taxon>Caulobacter</taxon>
    </lineage>
</organism>
<keyword evidence="3 6" id="KW-0798">TonB box</keyword>
<dbReference type="Pfam" id="PF07715">
    <property type="entry name" value="Plug"/>
    <property type="match status" value="1"/>
</dbReference>
<dbReference type="Gene3D" id="2.40.170.20">
    <property type="entry name" value="TonB-dependent receptor, beta-barrel domain"/>
    <property type="match status" value="2"/>
</dbReference>
<evidence type="ECO:0000259" key="9">
    <source>
        <dbReference type="Pfam" id="PF07715"/>
    </source>
</evidence>
<dbReference type="EMBL" id="JAVDRL010000009">
    <property type="protein sequence ID" value="MDR6532402.1"/>
    <property type="molecule type" value="Genomic_DNA"/>
</dbReference>
<evidence type="ECO:0000256" key="7">
    <source>
        <dbReference type="SAM" id="SignalP"/>
    </source>
</evidence>
<feature type="domain" description="TonB-dependent receptor plug" evidence="9">
    <location>
        <begin position="64"/>
        <end position="177"/>
    </location>
</feature>
<reference evidence="10 11" key="1">
    <citation type="submission" date="2023-07" db="EMBL/GenBank/DDBJ databases">
        <title>Sorghum-associated microbial communities from plants grown in Nebraska, USA.</title>
        <authorList>
            <person name="Schachtman D."/>
        </authorList>
    </citation>
    <scope>NUCLEOTIDE SEQUENCE [LARGE SCALE GENOMIC DNA]</scope>
    <source>
        <strain evidence="10 11">DS2154</strain>
    </source>
</reference>
<evidence type="ECO:0000313" key="10">
    <source>
        <dbReference type="EMBL" id="MDR6532402.1"/>
    </source>
</evidence>
<name>A0ABU1N2A3_9CAUL</name>
<proteinExistence type="inferred from homology"/>
<dbReference type="InterPro" id="IPR012910">
    <property type="entry name" value="Plug_dom"/>
</dbReference>
<comment type="subcellular location">
    <subcellularLocation>
        <location evidence="1 6">Cell outer membrane</location>
    </subcellularLocation>
</comment>
<dbReference type="Pfam" id="PF00593">
    <property type="entry name" value="TonB_dep_Rec_b-barrel"/>
    <property type="match status" value="1"/>
</dbReference>
<comment type="caution">
    <text evidence="10">The sequence shown here is derived from an EMBL/GenBank/DDBJ whole genome shotgun (WGS) entry which is preliminary data.</text>
</comment>
<dbReference type="PANTHER" id="PTHR40980">
    <property type="entry name" value="PLUG DOMAIN-CONTAINING PROTEIN"/>
    <property type="match status" value="1"/>
</dbReference>
<sequence>MRKSSGSFRARLFCGGASFGLLLAIGGTAHAQAQTPPPPAEDSIVEAVVVTGFRNSLAQALNVKRTSAAAVDAIYAEDMAKFPDLNLSESIQRIPGVAISRDAGEGRQISVRGLGAQFTRVRINGMEALSTSGGTDASGGTNRGRSFDFNVFASDLFNRITVQKTASAETEEGSLGATVDLRTARPFDKRGFNFAVSGKEGYNDLADKYNPRAAALISNTWRDDTLGALFSIAYSKRELLDEGTSTVRWQTGTAAAPGFRSVRGVTCATNAAACAEANAAVHPRIPRFDWYKNKQERLGATGSLQWAPSDKTLFTFDMLYADFKGQRNEDFLETFTPQTAGACTASSPASCGINQVDVVDYTIATPRTGFPVMTKGTFNNIDLKTEQRHDELETEFKQFTLDGEHQLTDRFKIHGVLGYSKSEFKNPVQNTVQWDQYNVQGYSYDYSRGDDYPTITYGTGDTANADAWTLAEIRMVQGFVDNSYKTAQLDGAYDWNDNLKIKGGLAYKAYETDSVALARSNGTTANVNPVTLAALRNIPRSSYAQTIDFSSLSLPAGNVSSWITPDLNAAITALHMNDPSYNSAVTTTPGTVWRSPFATTCFTAGCGMYNLGVEPSLGSNYTVNEWDTTGYLQGDFNFSAWGVPVRGDLGFRYVQTRQKSLGYGVVPSTVNGVNYQTISASTATRSYNDFLPALNLVIEPTEDVLIRFGAAKVMSRPNLGSLTPGVNISTGSTKTVSSGNPFLDPYRAKTYDLAFEWYFQPQALLSAAFFYKDISTFVQSYTSALSTFDKNPFGLPDSAAVAACGTTPGCSPDLPVWQFSTSINTPGGPLKGIELNYQQPFTFLPAPFDKFGFLGNITRVTSEVTYLTSTGAVAAKGQLTNLSKTSYNATLYYEDSKFSSRVSAAYRSKYLTQIPGRNGSDVEGTKATMNIDASATYNWTKNLAFTFEAVNLTNEIQDQYYDSSQLVSFYHETGREFFVGFRYTF</sequence>
<dbReference type="InterPro" id="IPR010104">
    <property type="entry name" value="TonB_rcpt_bac"/>
</dbReference>
<evidence type="ECO:0000256" key="5">
    <source>
        <dbReference type="ARBA" id="ARBA00023237"/>
    </source>
</evidence>
<dbReference type="InterPro" id="IPR037066">
    <property type="entry name" value="Plug_dom_sf"/>
</dbReference>
<evidence type="ECO:0000256" key="6">
    <source>
        <dbReference type="RuleBase" id="RU003357"/>
    </source>
</evidence>
<accession>A0ABU1N2A3</accession>
<dbReference type="RefSeq" id="WP_310032921.1">
    <property type="nucleotide sequence ID" value="NZ_JAVDRL010000009.1"/>
</dbReference>
<protein>
    <submittedName>
        <fullName evidence="10">TonB-dependent receptor</fullName>
    </submittedName>
</protein>
<dbReference type="InterPro" id="IPR000531">
    <property type="entry name" value="Beta-barrel_TonB"/>
</dbReference>
<dbReference type="CDD" id="cd01347">
    <property type="entry name" value="ligand_gated_channel"/>
    <property type="match status" value="1"/>
</dbReference>
<dbReference type="NCBIfam" id="TIGR01782">
    <property type="entry name" value="TonB-Xanth-Caul"/>
    <property type="match status" value="1"/>
</dbReference>
<dbReference type="SUPFAM" id="SSF56935">
    <property type="entry name" value="Porins"/>
    <property type="match status" value="1"/>
</dbReference>
<keyword evidence="5" id="KW-0998">Cell outer membrane</keyword>
<dbReference type="Gene3D" id="2.170.130.10">
    <property type="entry name" value="TonB-dependent receptor, plug domain"/>
    <property type="match status" value="1"/>
</dbReference>
<evidence type="ECO:0000313" key="11">
    <source>
        <dbReference type="Proteomes" id="UP001262754"/>
    </source>
</evidence>
<keyword evidence="2 7" id="KW-0732">Signal</keyword>
<evidence type="ECO:0000256" key="2">
    <source>
        <dbReference type="ARBA" id="ARBA00022729"/>
    </source>
</evidence>
<evidence type="ECO:0000259" key="8">
    <source>
        <dbReference type="Pfam" id="PF00593"/>
    </source>
</evidence>
<keyword evidence="4 6" id="KW-0472">Membrane</keyword>
<evidence type="ECO:0000256" key="1">
    <source>
        <dbReference type="ARBA" id="ARBA00004442"/>
    </source>
</evidence>
<gene>
    <name evidence="10" type="ORF">J2800_003160</name>
</gene>
<dbReference type="Proteomes" id="UP001262754">
    <property type="component" value="Unassembled WGS sequence"/>
</dbReference>
<feature type="signal peptide" evidence="7">
    <location>
        <begin position="1"/>
        <end position="31"/>
    </location>
</feature>
<dbReference type="InterPro" id="IPR036942">
    <property type="entry name" value="Beta-barrel_TonB_sf"/>
</dbReference>
<dbReference type="PANTHER" id="PTHR40980:SF3">
    <property type="entry name" value="TONB-DEPENDENT RECEPTOR-LIKE BETA-BARREL DOMAIN-CONTAINING PROTEIN"/>
    <property type="match status" value="1"/>
</dbReference>
<comment type="similarity">
    <text evidence="6">Belongs to the TonB-dependent receptor family.</text>
</comment>
<dbReference type="InterPro" id="IPR010917">
    <property type="entry name" value="TonB_rcpt_CS"/>
</dbReference>
<feature type="chain" id="PRO_5046432071" evidence="7">
    <location>
        <begin position="32"/>
        <end position="985"/>
    </location>
</feature>
<keyword evidence="11" id="KW-1185">Reference proteome</keyword>
<keyword evidence="10" id="KW-0675">Receptor</keyword>
<evidence type="ECO:0000256" key="4">
    <source>
        <dbReference type="ARBA" id="ARBA00023136"/>
    </source>
</evidence>